<reference evidence="2" key="1">
    <citation type="journal article" date="2021" name="Nat. Commun.">
        <title>Genetic determinants of endophytism in the Arabidopsis root mycobiome.</title>
        <authorList>
            <person name="Mesny F."/>
            <person name="Miyauchi S."/>
            <person name="Thiergart T."/>
            <person name="Pickel B."/>
            <person name="Atanasova L."/>
            <person name="Karlsson M."/>
            <person name="Huettel B."/>
            <person name="Barry K.W."/>
            <person name="Haridas S."/>
            <person name="Chen C."/>
            <person name="Bauer D."/>
            <person name="Andreopoulos W."/>
            <person name="Pangilinan J."/>
            <person name="LaButti K."/>
            <person name="Riley R."/>
            <person name="Lipzen A."/>
            <person name="Clum A."/>
            <person name="Drula E."/>
            <person name="Henrissat B."/>
            <person name="Kohler A."/>
            <person name="Grigoriev I.V."/>
            <person name="Martin F.M."/>
            <person name="Hacquard S."/>
        </authorList>
    </citation>
    <scope>NUCLEOTIDE SEQUENCE</scope>
    <source>
        <strain evidence="2">MPI-SDFR-AT-0068</strain>
    </source>
</reference>
<dbReference type="AlphaFoldDB" id="A0A8K0RUI8"/>
<keyword evidence="1" id="KW-0040">ANK repeat</keyword>
<dbReference type="SUPFAM" id="SSF48403">
    <property type="entry name" value="Ankyrin repeat"/>
    <property type="match status" value="1"/>
</dbReference>
<dbReference type="Proteomes" id="UP000813427">
    <property type="component" value="Unassembled WGS sequence"/>
</dbReference>
<dbReference type="InterPro" id="IPR036770">
    <property type="entry name" value="Ankyrin_rpt-contain_sf"/>
</dbReference>
<dbReference type="Pfam" id="PF00023">
    <property type="entry name" value="Ank"/>
    <property type="match status" value="1"/>
</dbReference>
<dbReference type="InterPro" id="IPR002110">
    <property type="entry name" value="Ankyrin_rpt"/>
</dbReference>
<gene>
    <name evidence="2" type="ORF">BKA59DRAFT_532040</name>
</gene>
<dbReference type="PROSITE" id="PS50088">
    <property type="entry name" value="ANK_REPEAT"/>
    <property type="match status" value="2"/>
</dbReference>
<feature type="repeat" description="ANK" evidence="1">
    <location>
        <begin position="452"/>
        <end position="485"/>
    </location>
</feature>
<dbReference type="PANTHER" id="PTHR24133:SF40">
    <property type="entry name" value="ANKYRIN REPEAT DOMAIN 44"/>
    <property type="match status" value="1"/>
</dbReference>
<protein>
    <submittedName>
        <fullName evidence="2">Ankyrin repeat-containing domain protein</fullName>
    </submittedName>
</protein>
<proteinExistence type="predicted"/>
<dbReference type="PROSITE" id="PS50297">
    <property type="entry name" value="ANK_REP_REGION"/>
    <property type="match status" value="1"/>
</dbReference>
<evidence type="ECO:0000313" key="2">
    <source>
        <dbReference type="EMBL" id="KAH7239233.1"/>
    </source>
</evidence>
<evidence type="ECO:0000313" key="3">
    <source>
        <dbReference type="Proteomes" id="UP000813427"/>
    </source>
</evidence>
<accession>A0A8K0RUI8</accession>
<organism evidence="2 3">
    <name type="scientific">Fusarium tricinctum</name>
    <dbReference type="NCBI Taxonomy" id="61284"/>
    <lineage>
        <taxon>Eukaryota</taxon>
        <taxon>Fungi</taxon>
        <taxon>Dikarya</taxon>
        <taxon>Ascomycota</taxon>
        <taxon>Pezizomycotina</taxon>
        <taxon>Sordariomycetes</taxon>
        <taxon>Hypocreomycetidae</taxon>
        <taxon>Hypocreales</taxon>
        <taxon>Nectriaceae</taxon>
        <taxon>Fusarium</taxon>
        <taxon>Fusarium tricinctum species complex</taxon>
    </lineage>
</organism>
<evidence type="ECO:0000256" key="1">
    <source>
        <dbReference type="PROSITE-ProRule" id="PRU00023"/>
    </source>
</evidence>
<feature type="repeat" description="ANK" evidence="1">
    <location>
        <begin position="364"/>
        <end position="402"/>
    </location>
</feature>
<comment type="caution">
    <text evidence="2">The sequence shown here is derived from an EMBL/GenBank/DDBJ whole genome shotgun (WGS) entry which is preliminary data.</text>
</comment>
<sequence>MDSHTIHKTETPYSQFTEGPAGTRGGFYRRVQPYVTITDEDGFIAYEELNLPLMAAIVRRDDTRALKEYLTNASWLIPKAPAIPLGLEEYSTDLDYFVYAAHGGRIGVLKLLLAHGTESEDPYPPTEIRFKEREYELLHIAARWGHFDMVEFLLENQPLYANLHERDPEGFTPIASAADFYPTRFINAGFPGGVSATRNEAVIQLLLDHGACACDVVLPMREGDKPRDTVLTLAARWASPALLRTLIERGADVHAKVIKSDSGLSLWNSPGQTFEVDALFIACSVANFDAVKTLIDYTGVDTDAIHSRDSRGSLPIHWATQNAAVDGQIAHSVGILQEKVQNITSIIAYLLDLDPTTINAQDNNGNTPLHYATRAIGRHDKLYSPVFRLLCDRGGDSSIRNDKGQTPRHTLFKRNGIELRYETTNGDAPVMEISSTLTLLAHGAKATDVDDDGNTPLHYVAEILAYANAVSVLLDHGADPTRRNSKQETALHRAARGHYRWMDFRINAEDRIEVQEDMMERLIKVGGEGLMEQTDAEGNCPRQLSENQRDAWRKCDGPAWERPLVYPTTVEVAEVVEEE</sequence>
<dbReference type="SMART" id="SM00248">
    <property type="entry name" value="ANK"/>
    <property type="match status" value="8"/>
</dbReference>
<dbReference type="Gene3D" id="1.25.40.20">
    <property type="entry name" value="Ankyrin repeat-containing domain"/>
    <property type="match status" value="1"/>
</dbReference>
<dbReference type="EMBL" id="JAGPXF010000006">
    <property type="protein sequence ID" value="KAH7239233.1"/>
    <property type="molecule type" value="Genomic_DNA"/>
</dbReference>
<dbReference type="PANTHER" id="PTHR24133">
    <property type="entry name" value="ANKYRIN DOMAIN-CONTAINING"/>
    <property type="match status" value="1"/>
</dbReference>
<dbReference type="OrthoDB" id="823504at2759"/>
<dbReference type="Pfam" id="PF12796">
    <property type="entry name" value="Ank_2"/>
    <property type="match status" value="2"/>
</dbReference>
<keyword evidence="3" id="KW-1185">Reference proteome</keyword>
<name>A0A8K0RUI8_9HYPO</name>
<dbReference type="InterPro" id="IPR052391">
    <property type="entry name" value="E3_Ligase-Neurotoxin"/>
</dbReference>